<accession>A0A2K1IXU0</accession>
<dbReference type="Proteomes" id="UP000006727">
    <property type="component" value="Chromosome 19"/>
</dbReference>
<organism evidence="1">
    <name type="scientific">Physcomitrium patens</name>
    <name type="common">Spreading-leaved earth moss</name>
    <name type="synonym">Physcomitrella patens</name>
    <dbReference type="NCBI Taxonomy" id="3218"/>
    <lineage>
        <taxon>Eukaryota</taxon>
        <taxon>Viridiplantae</taxon>
        <taxon>Streptophyta</taxon>
        <taxon>Embryophyta</taxon>
        <taxon>Bryophyta</taxon>
        <taxon>Bryophytina</taxon>
        <taxon>Bryopsida</taxon>
        <taxon>Funariidae</taxon>
        <taxon>Funariales</taxon>
        <taxon>Funariaceae</taxon>
        <taxon>Physcomitrium</taxon>
    </lineage>
</organism>
<dbReference type="EnsemblPlants" id="Pp3c19_8940V3.1">
    <property type="protein sequence ID" value="PAC:32937790.CDS.1"/>
    <property type="gene ID" value="Pp3c19_8940"/>
</dbReference>
<name>A0A2K1IXU0_PHYPA</name>
<dbReference type="Gramene" id="Pp3c19_8940V3.1">
    <property type="protein sequence ID" value="PAC:32937790.CDS.1"/>
    <property type="gene ID" value="Pp3c19_8940"/>
</dbReference>
<keyword evidence="3" id="KW-1185">Reference proteome</keyword>
<evidence type="ECO:0000313" key="2">
    <source>
        <dbReference type="EnsemblPlants" id="PAC:32937790.CDS.1"/>
    </source>
</evidence>
<reference evidence="1 3" key="2">
    <citation type="journal article" date="2018" name="Plant J.">
        <title>The Physcomitrella patens chromosome-scale assembly reveals moss genome structure and evolution.</title>
        <authorList>
            <person name="Lang D."/>
            <person name="Ullrich K.K."/>
            <person name="Murat F."/>
            <person name="Fuchs J."/>
            <person name="Jenkins J."/>
            <person name="Haas F.B."/>
            <person name="Piednoel M."/>
            <person name="Gundlach H."/>
            <person name="Van Bel M."/>
            <person name="Meyberg R."/>
            <person name="Vives C."/>
            <person name="Morata J."/>
            <person name="Symeonidi A."/>
            <person name="Hiss M."/>
            <person name="Muchero W."/>
            <person name="Kamisugi Y."/>
            <person name="Saleh O."/>
            <person name="Blanc G."/>
            <person name="Decker E.L."/>
            <person name="van Gessel N."/>
            <person name="Grimwood J."/>
            <person name="Hayes R.D."/>
            <person name="Graham S.W."/>
            <person name="Gunter L.E."/>
            <person name="McDaniel S.F."/>
            <person name="Hoernstein S.N.W."/>
            <person name="Larsson A."/>
            <person name="Li F.W."/>
            <person name="Perroud P.F."/>
            <person name="Phillips J."/>
            <person name="Ranjan P."/>
            <person name="Rokshar D.S."/>
            <person name="Rothfels C.J."/>
            <person name="Schneider L."/>
            <person name="Shu S."/>
            <person name="Stevenson D.W."/>
            <person name="Thummler F."/>
            <person name="Tillich M."/>
            <person name="Villarreal Aguilar J.C."/>
            <person name="Widiez T."/>
            <person name="Wong G.K."/>
            <person name="Wymore A."/>
            <person name="Zhang Y."/>
            <person name="Zimmer A.D."/>
            <person name="Quatrano R.S."/>
            <person name="Mayer K.F.X."/>
            <person name="Goodstein D."/>
            <person name="Casacuberta J.M."/>
            <person name="Vandepoele K."/>
            <person name="Reski R."/>
            <person name="Cuming A.C."/>
            <person name="Tuskan G.A."/>
            <person name="Maumus F."/>
            <person name="Salse J."/>
            <person name="Schmutz J."/>
            <person name="Rensing S.A."/>
        </authorList>
    </citation>
    <scope>NUCLEOTIDE SEQUENCE [LARGE SCALE GENOMIC DNA]</scope>
    <source>
        <strain evidence="2 3">cv. Gransden 2004</strain>
    </source>
</reference>
<proteinExistence type="predicted"/>
<dbReference type="InParanoid" id="A0A2K1IXU0"/>
<reference evidence="2" key="3">
    <citation type="submission" date="2020-12" db="UniProtKB">
        <authorList>
            <consortium name="EnsemblPlants"/>
        </authorList>
    </citation>
    <scope>IDENTIFICATION</scope>
</reference>
<reference evidence="1 3" key="1">
    <citation type="journal article" date="2008" name="Science">
        <title>The Physcomitrella genome reveals evolutionary insights into the conquest of land by plants.</title>
        <authorList>
            <person name="Rensing S."/>
            <person name="Lang D."/>
            <person name="Zimmer A."/>
            <person name="Terry A."/>
            <person name="Salamov A."/>
            <person name="Shapiro H."/>
            <person name="Nishiyama T."/>
            <person name="Perroud P.-F."/>
            <person name="Lindquist E."/>
            <person name="Kamisugi Y."/>
            <person name="Tanahashi T."/>
            <person name="Sakakibara K."/>
            <person name="Fujita T."/>
            <person name="Oishi K."/>
            <person name="Shin-I T."/>
            <person name="Kuroki Y."/>
            <person name="Toyoda A."/>
            <person name="Suzuki Y."/>
            <person name="Hashimoto A."/>
            <person name="Yamaguchi K."/>
            <person name="Sugano A."/>
            <person name="Kohara Y."/>
            <person name="Fujiyama A."/>
            <person name="Anterola A."/>
            <person name="Aoki S."/>
            <person name="Ashton N."/>
            <person name="Barbazuk W.B."/>
            <person name="Barker E."/>
            <person name="Bennetzen J."/>
            <person name="Bezanilla M."/>
            <person name="Blankenship R."/>
            <person name="Cho S.H."/>
            <person name="Dutcher S."/>
            <person name="Estelle M."/>
            <person name="Fawcett J.A."/>
            <person name="Gundlach H."/>
            <person name="Hanada K."/>
            <person name="Heyl A."/>
            <person name="Hicks K.A."/>
            <person name="Hugh J."/>
            <person name="Lohr M."/>
            <person name="Mayer K."/>
            <person name="Melkozernov A."/>
            <person name="Murata T."/>
            <person name="Nelson D."/>
            <person name="Pils B."/>
            <person name="Prigge M."/>
            <person name="Reiss B."/>
            <person name="Renner T."/>
            <person name="Rombauts S."/>
            <person name="Rushton P."/>
            <person name="Sanderfoot A."/>
            <person name="Schween G."/>
            <person name="Shiu S.-H."/>
            <person name="Stueber K."/>
            <person name="Theodoulou F.L."/>
            <person name="Tu H."/>
            <person name="Van de Peer Y."/>
            <person name="Verrier P.J."/>
            <person name="Waters E."/>
            <person name="Wood A."/>
            <person name="Yang L."/>
            <person name="Cove D."/>
            <person name="Cuming A."/>
            <person name="Hasebe M."/>
            <person name="Lucas S."/>
            <person name="Mishler D.B."/>
            <person name="Reski R."/>
            <person name="Grigoriev I."/>
            <person name="Quatrano R.S."/>
            <person name="Boore J.L."/>
        </authorList>
    </citation>
    <scope>NUCLEOTIDE SEQUENCE [LARGE SCALE GENOMIC DNA]</scope>
    <source>
        <strain evidence="2 3">cv. Gransden 2004</strain>
    </source>
</reference>
<evidence type="ECO:0000313" key="3">
    <source>
        <dbReference type="Proteomes" id="UP000006727"/>
    </source>
</evidence>
<protein>
    <submittedName>
        <fullName evidence="1 2">Uncharacterized protein</fullName>
    </submittedName>
</protein>
<evidence type="ECO:0000313" key="1">
    <source>
        <dbReference type="EMBL" id="PNR34086.1"/>
    </source>
</evidence>
<dbReference type="AlphaFoldDB" id="A0A2K1IXU0"/>
<sequence>MVGWRFQVLLWADQQATWPYVGSLSLTSEMSCVAVNFKLNNEVMKCTYLGTRS</sequence>
<dbReference type="EMBL" id="ABEU02000019">
    <property type="protein sequence ID" value="PNR34086.1"/>
    <property type="molecule type" value="Genomic_DNA"/>
</dbReference>
<gene>
    <name evidence="1" type="ORF">PHYPA_023902</name>
</gene>